<reference evidence="2 3" key="1">
    <citation type="submission" date="2017-09" db="EMBL/GenBank/DDBJ databases">
        <title>Depth-based differentiation of microbial function through sediment-hosted aquifers and enrichment of novel symbionts in the deep terrestrial subsurface.</title>
        <authorList>
            <person name="Probst A.J."/>
            <person name="Ladd B."/>
            <person name="Jarett J.K."/>
            <person name="Geller-Mcgrath D.E."/>
            <person name="Sieber C.M."/>
            <person name="Emerson J.B."/>
            <person name="Anantharaman K."/>
            <person name="Thomas B.C."/>
            <person name="Malmstrom R."/>
            <person name="Stieglmeier M."/>
            <person name="Klingl A."/>
            <person name="Woyke T."/>
            <person name="Ryan C.M."/>
            <person name="Banfield J.F."/>
        </authorList>
    </citation>
    <scope>NUCLEOTIDE SEQUENCE [LARGE SCALE GENOMIC DNA]</scope>
    <source>
        <strain evidence="2">CG15_BIG_FIL_POST_REV_8_21_14_020_45_12</strain>
    </source>
</reference>
<gene>
    <name evidence="2" type="ORF">COW24_01615</name>
</gene>
<feature type="region of interest" description="Disordered" evidence="1">
    <location>
        <begin position="1"/>
        <end position="55"/>
    </location>
</feature>
<proteinExistence type="predicted"/>
<evidence type="ECO:0000313" key="3">
    <source>
        <dbReference type="Proteomes" id="UP000230292"/>
    </source>
</evidence>
<protein>
    <submittedName>
        <fullName evidence="2">Uncharacterized protein</fullName>
    </submittedName>
</protein>
<dbReference type="Proteomes" id="UP000230292">
    <property type="component" value="Unassembled WGS sequence"/>
</dbReference>
<accession>A0A2M7H4I4</accession>
<feature type="compositionally biased region" description="Polar residues" evidence="1">
    <location>
        <begin position="40"/>
        <end position="55"/>
    </location>
</feature>
<comment type="caution">
    <text evidence="2">The sequence shown here is derived from an EMBL/GenBank/DDBJ whole genome shotgun (WGS) entry which is preliminary data.</text>
</comment>
<evidence type="ECO:0000313" key="2">
    <source>
        <dbReference type="EMBL" id="PIW37139.1"/>
    </source>
</evidence>
<name>A0A2M7H4I4_9BACT</name>
<sequence>MSIESVKGPRRPLIPPVEAIDKSRTGVAKRPHAKAEGAANTDSETTPDSGVSFESSPLRQELESLQAQLPVDQQFTIIDGLYAGQCVVIRSHGIAQRQIGYRDGGLPITETVAVAWASTEAEPDQLIAINGQRRYIDTTP</sequence>
<organism evidence="2 3">
    <name type="scientific">Candidatus Kerfeldbacteria bacterium CG15_BIG_FIL_POST_REV_8_21_14_020_45_12</name>
    <dbReference type="NCBI Taxonomy" id="2014247"/>
    <lineage>
        <taxon>Bacteria</taxon>
        <taxon>Candidatus Kerfeldiibacteriota</taxon>
    </lineage>
</organism>
<dbReference type="AlphaFoldDB" id="A0A2M7H4I4"/>
<dbReference type="EMBL" id="PFGC01000020">
    <property type="protein sequence ID" value="PIW37139.1"/>
    <property type="molecule type" value="Genomic_DNA"/>
</dbReference>
<evidence type="ECO:0000256" key="1">
    <source>
        <dbReference type="SAM" id="MobiDB-lite"/>
    </source>
</evidence>